<comment type="subcellular location">
    <subcellularLocation>
        <location evidence="1">Cell membrane</location>
        <topology evidence="1">Multi-pass membrane protein</topology>
    </subcellularLocation>
</comment>
<dbReference type="SUPFAM" id="SSF103473">
    <property type="entry name" value="MFS general substrate transporter"/>
    <property type="match status" value="1"/>
</dbReference>
<feature type="transmembrane region" description="Helical" evidence="7">
    <location>
        <begin position="454"/>
        <end position="474"/>
    </location>
</feature>
<dbReference type="Pfam" id="PF07690">
    <property type="entry name" value="MFS_1"/>
    <property type="match status" value="1"/>
</dbReference>
<dbReference type="Proteomes" id="UP000642748">
    <property type="component" value="Unassembled WGS sequence"/>
</dbReference>
<evidence type="ECO:0000256" key="1">
    <source>
        <dbReference type="ARBA" id="ARBA00004651"/>
    </source>
</evidence>
<dbReference type="PRINTS" id="PR01036">
    <property type="entry name" value="TCRTETB"/>
</dbReference>
<feature type="transmembrane region" description="Helical" evidence="7">
    <location>
        <begin position="374"/>
        <end position="394"/>
    </location>
</feature>
<feature type="transmembrane region" description="Helical" evidence="7">
    <location>
        <begin position="309"/>
        <end position="328"/>
    </location>
</feature>
<evidence type="ECO:0000256" key="5">
    <source>
        <dbReference type="ARBA" id="ARBA00022989"/>
    </source>
</evidence>
<dbReference type="PANTHER" id="PTHR42718:SF49">
    <property type="entry name" value="EXPORT PROTEIN"/>
    <property type="match status" value="1"/>
</dbReference>
<keyword evidence="3" id="KW-1003">Cell membrane</keyword>
<dbReference type="NCBIfam" id="TIGR00711">
    <property type="entry name" value="efflux_EmrB"/>
    <property type="match status" value="1"/>
</dbReference>
<feature type="transmembrane region" description="Helical" evidence="7">
    <location>
        <begin position="244"/>
        <end position="269"/>
    </location>
</feature>
<evidence type="ECO:0000313" key="10">
    <source>
        <dbReference type="Proteomes" id="UP000642748"/>
    </source>
</evidence>
<dbReference type="CDD" id="cd17321">
    <property type="entry name" value="MFS_MMR_MDR_like"/>
    <property type="match status" value="1"/>
</dbReference>
<reference evidence="9" key="1">
    <citation type="submission" date="2021-01" db="EMBL/GenBank/DDBJ databases">
        <title>Whole genome shotgun sequence of Rugosimonospora africana NBRC 104875.</title>
        <authorList>
            <person name="Komaki H."/>
            <person name="Tamura T."/>
        </authorList>
    </citation>
    <scope>NUCLEOTIDE SEQUENCE</scope>
    <source>
        <strain evidence="9">NBRC 104875</strain>
    </source>
</reference>
<feature type="transmembrane region" description="Helical" evidence="7">
    <location>
        <begin position="334"/>
        <end position="353"/>
    </location>
</feature>
<protein>
    <submittedName>
        <fullName evidence="9">MFS transporter</fullName>
    </submittedName>
</protein>
<dbReference type="InterPro" id="IPR011701">
    <property type="entry name" value="MFS"/>
</dbReference>
<name>A0A8J3R2W4_9ACTN</name>
<keyword evidence="10" id="KW-1185">Reference proteome</keyword>
<evidence type="ECO:0000259" key="8">
    <source>
        <dbReference type="PROSITE" id="PS50850"/>
    </source>
</evidence>
<dbReference type="InterPro" id="IPR036259">
    <property type="entry name" value="MFS_trans_sf"/>
</dbReference>
<feature type="transmembrane region" description="Helical" evidence="7">
    <location>
        <begin position="201"/>
        <end position="224"/>
    </location>
</feature>
<dbReference type="GO" id="GO:0022857">
    <property type="term" value="F:transmembrane transporter activity"/>
    <property type="evidence" value="ECO:0007669"/>
    <property type="project" value="InterPro"/>
</dbReference>
<keyword evidence="2" id="KW-0813">Transport</keyword>
<comment type="caution">
    <text evidence="9">The sequence shown here is derived from an EMBL/GenBank/DDBJ whole genome shotgun (WGS) entry which is preliminary data.</text>
</comment>
<sequence length="492" mass="51208">MLMLDLTVVYVAMPNMQATYSSSFSALQWVLDAYSIGLAVFLLTAGSLADRLGRKRVFLVGLLIFVLASMVCGLATDVVMLSVARAVQGIGGAVLYAIGPALIGHEYRGRERATAFGVFGAVTGLAIALGPLIGGALTAWDWRFIFLINVPAGLVALVVAQLRLRESRKADARRLDWAGLVIFCLALSLLAFAVLRGEDEGWESALITGAFIGFGVLLALFVVVERRAGERAMLDLRLFRNRTFVGMSVATALCAGSFMFAIFIFTSYLQNILRLSAWEDGVRMLPLTVSLFVSAAASGALASRAPARLVAAGALVAITAGLLLATAVANGSAWTALLPAFVIGGLGMGLFTGRRSAMAIAVVDPSRAGMASGINVTFQQIGTAIGIAGLGAIFQHRASHQFLESSAGRELGGRAAASVAADGGAGLQASIRQPILAAQALRAAQEAYLTAFDVVMVAAAAIALVGAVVAVLLIRTRDLHESATEVPVLPAD</sequence>
<dbReference type="InterPro" id="IPR020846">
    <property type="entry name" value="MFS_dom"/>
</dbReference>
<feature type="transmembrane region" description="Helical" evidence="7">
    <location>
        <begin position="26"/>
        <end position="45"/>
    </location>
</feature>
<keyword evidence="5 7" id="KW-1133">Transmembrane helix</keyword>
<accession>A0A8J3R2W4</accession>
<feature type="transmembrane region" description="Helical" evidence="7">
    <location>
        <begin position="144"/>
        <end position="163"/>
    </location>
</feature>
<evidence type="ECO:0000256" key="3">
    <source>
        <dbReference type="ARBA" id="ARBA00022475"/>
    </source>
</evidence>
<dbReference type="GO" id="GO:0005886">
    <property type="term" value="C:plasma membrane"/>
    <property type="evidence" value="ECO:0007669"/>
    <property type="project" value="UniProtKB-SubCell"/>
</dbReference>
<feature type="transmembrane region" description="Helical" evidence="7">
    <location>
        <begin position="115"/>
        <end position="138"/>
    </location>
</feature>
<organism evidence="9 10">
    <name type="scientific">Rugosimonospora africana</name>
    <dbReference type="NCBI Taxonomy" id="556532"/>
    <lineage>
        <taxon>Bacteria</taxon>
        <taxon>Bacillati</taxon>
        <taxon>Actinomycetota</taxon>
        <taxon>Actinomycetes</taxon>
        <taxon>Micromonosporales</taxon>
        <taxon>Micromonosporaceae</taxon>
        <taxon>Rugosimonospora</taxon>
    </lineage>
</organism>
<gene>
    <name evidence="9" type="ORF">Raf01_87240</name>
</gene>
<feature type="transmembrane region" description="Helical" evidence="7">
    <location>
        <begin position="175"/>
        <end position="195"/>
    </location>
</feature>
<feature type="transmembrane region" description="Helical" evidence="7">
    <location>
        <begin position="82"/>
        <end position="103"/>
    </location>
</feature>
<keyword evidence="4 7" id="KW-0812">Transmembrane</keyword>
<evidence type="ECO:0000313" key="9">
    <source>
        <dbReference type="EMBL" id="GIH20552.1"/>
    </source>
</evidence>
<feature type="transmembrane region" description="Helical" evidence="7">
    <location>
        <begin position="57"/>
        <end position="76"/>
    </location>
</feature>
<feature type="transmembrane region" description="Helical" evidence="7">
    <location>
        <begin position="281"/>
        <end position="302"/>
    </location>
</feature>
<proteinExistence type="predicted"/>
<dbReference type="EMBL" id="BONZ01000100">
    <property type="protein sequence ID" value="GIH20552.1"/>
    <property type="molecule type" value="Genomic_DNA"/>
</dbReference>
<dbReference type="AlphaFoldDB" id="A0A8J3R2W4"/>
<evidence type="ECO:0000256" key="6">
    <source>
        <dbReference type="ARBA" id="ARBA00023136"/>
    </source>
</evidence>
<dbReference type="PANTHER" id="PTHR42718">
    <property type="entry name" value="MAJOR FACILITATOR SUPERFAMILY MULTIDRUG TRANSPORTER MFSC"/>
    <property type="match status" value="1"/>
</dbReference>
<evidence type="ECO:0000256" key="2">
    <source>
        <dbReference type="ARBA" id="ARBA00022448"/>
    </source>
</evidence>
<evidence type="ECO:0000256" key="7">
    <source>
        <dbReference type="SAM" id="Phobius"/>
    </source>
</evidence>
<feature type="domain" description="Major facilitator superfamily (MFS) profile" evidence="8">
    <location>
        <begin position="1"/>
        <end position="478"/>
    </location>
</feature>
<dbReference type="Gene3D" id="1.20.1720.10">
    <property type="entry name" value="Multidrug resistance protein D"/>
    <property type="match status" value="2"/>
</dbReference>
<dbReference type="PROSITE" id="PS50850">
    <property type="entry name" value="MFS"/>
    <property type="match status" value="1"/>
</dbReference>
<dbReference type="InterPro" id="IPR004638">
    <property type="entry name" value="EmrB-like"/>
</dbReference>
<keyword evidence="6 7" id="KW-0472">Membrane</keyword>
<evidence type="ECO:0000256" key="4">
    <source>
        <dbReference type="ARBA" id="ARBA00022692"/>
    </source>
</evidence>